<keyword evidence="4" id="KW-1185">Reference proteome</keyword>
<keyword evidence="2" id="KW-0472">Membrane</keyword>
<feature type="region of interest" description="Disordered" evidence="1">
    <location>
        <begin position="121"/>
        <end position="153"/>
    </location>
</feature>
<keyword evidence="2" id="KW-1133">Transmembrane helix</keyword>
<dbReference type="AlphaFoldDB" id="A0A5N6X002"/>
<feature type="transmembrane region" description="Helical" evidence="2">
    <location>
        <begin position="380"/>
        <end position="398"/>
    </location>
</feature>
<reference evidence="4" key="1">
    <citation type="submission" date="2019-04" db="EMBL/GenBank/DDBJ databases">
        <title>Friends and foes A comparative genomics studyof 23 Aspergillus species from section Flavi.</title>
        <authorList>
            <consortium name="DOE Joint Genome Institute"/>
            <person name="Kjaerbolling I."/>
            <person name="Vesth T."/>
            <person name="Frisvad J.C."/>
            <person name="Nybo J.L."/>
            <person name="Theobald S."/>
            <person name="Kildgaard S."/>
            <person name="Isbrandt T."/>
            <person name="Kuo A."/>
            <person name="Sato A."/>
            <person name="Lyhne E.K."/>
            <person name="Kogle M.E."/>
            <person name="Wiebenga A."/>
            <person name="Kun R.S."/>
            <person name="Lubbers R.J."/>
            <person name="Makela M.R."/>
            <person name="Barry K."/>
            <person name="Chovatia M."/>
            <person name="Clum A."/>
            <person name="Daum C."/>
            <person name="Haridas S."/>
            <person name="He G."/>
            <person name="LaButti K."/>
            <person name="Lipzen A."/>
            <person name="Mondo S."/>
            <person name="Riley R."/>
            <person name="Salamov A."/>
            <person name="Simmons B.A."/>
            <person name="Magnuson J.K."/>
            <person name="Henrissat B."/>
            <person name="Mortensen U.H."/>
            <person name="Larsen T.O."/>
            <person name="Devries R.P."/>
            <person name="Grigoriev I.V."/>
            <person name="Machida M."/>
            <person name="Baker S.E."/>
            <person name="Andersen M.R."/>
        </authorList>
    </citation>
    <scope>NUCLEOTIDE SEQUENCE [LARGE SCALE GENOMIC DNA]</scope>
    <source>
        <strain evidence="4">CBS 130017</strain>
    </source>
</reference>
<keyword evidence="2" id="KW-0812">Transmembrane</keyword>
<protein>
    <submittedName>
        <fullName evidence="3">Uncharacterized protein</fullName>
    </submittedName>
</protein>
<feature type="compositionally biased region" description="Low complexity" evidence="1">
    <location>
        <begin position="127"/>
        <end position="145"/>
    </location>
</feature>
<dbReference type="Proteomes" id="UP000325945">
    <property type="component" value="Unassembled WGS sequence"/>
</dbReference>
<name>A0A5N6X002_9EURO</name>
<accession>A0A5N6X002</accession>
<evidence type="ECO:0000256" key="1">
    <source>
        <dbReference type="SAM" id="MobiDB-lite"/>
    </source>
</evidence>
<dbReference type="EMBL" id="ML741802">
    <property type="protein sequence ID" value="KAE8326168.1"/>
    <property type="molecule type" value="Genomic_DNA"/>
</dbReference>
<feature type="transmembrane region" description="Helical" evidence="2">
    <location>
        <begin position="347"/>
        <end position="368"/>
    </location>
</feature>
<evidence type="ECO:0000313" key="4">
    <source>
        <dbReference type="Proteomes" id="UP000325945"/>
    </source>
</evidence>
<proteinExistence type="predicted"/>
<evidence type="ECO:0000313" key="3">
    <source>
        <dbReference type="EMBL" id="KAE8326168.1"/>
    </source>
</evidence>
<sequence length="404" mass="46313">MAKAFIEDHTAFEWDWWPLMPRVPELSPGRMRLQWSFCGHTLYREISPEDAVSIQQVLELVEDHPPKCFCCETKLLATKARRANWAKFLRCIGHSITEMLSWKAPSNSLAWQTSQSTAHQRYTPGVTATSSASSETAHGSTATSSPHYSAGSSAISVEPQAGNAKAISVGRYGNPSWVVFGIKDMDEYDEIENIESSNLLNDPSFFKELKKRHAKHRWFFQRWFSPFRFRYCKFVQFESINFDQVYSVGEALPDEHGYTSDYEYRPRPPRAENPLIDRNRFAICLQACDDDCYLAYLPSFLHKCRLLPHSPRMWERIPRKKGQAFDTSLSQPGETAFGIEAHYEGSIALIFFYHVVLISSAFSFWIYWLNYHPGDLQNASVPSSTVLALIAAFWGIFARRIDIS</sequence>
<organism evidence="3 4">
    <name type="scientific">Aspergillus sergii</name>
    <dbReference type="NCBI Taxonomy" id="1034303"/>
    <lineage>
        <taxon>Eukaryota</taxon>
        <taxon>Fungi</taxon>
        <taxon>Dikarya</taxon>
        <taxon>Ascomycota</taxon>
        <taxon>Pezizomycotina</taxon>
        <taxon>Eurotiomycetes</taxon>
        <taxon>Eurotiomycetidae</taxon>
        <taxon>Eurotiales</taxon>
        <taxon>Aspergillaceae</taxon>
        <taxon>Aspergillus</taxon>
        <taxon>Aspergillus subgen. Circumdati</taxon>
    </lineage>
</organism>
<gene>
    <name evidence="3" type="ORF">BDV39DRAFT_96711</name>
</gene>
<evidence type="ECO:0000256" key="2">
    <source>
        <dbReference type="SAM" id="Phobius"/>
    </source>
</evidence>